<dbReference type="CDD" id="cd08267">
    <property type="entry name" value="MDR1"/>
    <property type="match status" value="1"/>
</dbReference>
<dbReference type="EMBL" id="JAPZBU010000003">
    <property type="protein sequence ID" value="KAJ5414297.1"/>
    <property type="molecule type" value="Genomic_DNA"/>
</dbReference>
<dbReference type="InterPro" id="IPR011032">
    <property type="entry name" value="GroES-like_sf"/>
</dbReference>
<protein>
    <submittedName>
        <fullName evidence="2">Polyketide synthase enoylreductase</fullName>
    </submittedName>
</protein>
<proteinExistence type="predicted"/>
<dbReference type="InterPro" id="IPR020843">
    <property type="entry name" value="ER"/>
</dbReference>
<dbReference type="Gene3D" id="3.40.50.720">
    <property type="entry name" value="NAD(P)-binding Rossmann-like Domain"/>
    <property type="match status" value="1"/>
</dbReference>
<dbReference type="SMART" id="SM00829">
    <property type="entry name" value="PKS_ER"/>
    <property type="match status" value="1"/>
</dbReference>
<dbReference type="InterPro" id="IPR013154">
    <property type="entry name" value="ADH-like_N"/>
</dbReference>
<sequence>MASTTQIPTIPPTIPPTMRAWVRSQRGPASTSLNLVSDYPTPAIPTASSSDVLIRVSHVSLQFSSEMMMKVLPSLPFTSPWVPEIELSGEVVAAGGNTPAELRNLGSHVVAFEKVPSAILMGRGVLAEYVRLPACQVAHIDEDVDMASASGISGSGSTALKIIRTAGVREGHSVLVNGASGSVGSVLVQLCKLRGANVVGIASGGNESMVRDLGVDEFIDYRKHDQLPAYLAHHYSDRPFDFVLDCVGTQALFASSPVYLKPGGAVINIGMFEGILALARNVLLNSWLPTWLGGVPRRYIMFSTPPACDDVIYLARLIEEGRVRIPVDSVFNMQDAVGAYERIATKRARGKVVVKVHDS</sequence>
<evidence type="ECO:0000313" key="2">
    <source>
        <dbReference type="EMBL" id="KAJ5414297.1"/>
    </source>
</evidence>
<keyword evidence="3" id="KW-1185">Reference proteome</keyword>
<organism evidence="2 3">
    <name type="scientific">Penicillium cosmopolitanum</name>
    <dbReference type="NCBI Taxonomy" id="1131564"/>
    <lineage>
        <taxon>Eukaryota</taxon>
        <taxon>Fungi</taxon>
        <taxon>Dikarya</taxon>
        <taxon>Ascomycota</taxon>
        <taxon>Pezizomycotina</taxon>
        <taxon>Eurotiomycetes</taxon>
        <taxon>Eurotiomycetidae</taxon>
        <taxon>Eurotiales</taxon>
        <taxon>Aspergillaceae</taxon>
        <taxon>Penicillium</taxon>
    </lineage>
</organism>
<dbReference type="Gene3D" id="3.90.180.10">
    <property type="entry name" value="Medium-chain alcohol dehydrogenases, catalytic domain"/>
    <property type="match status" value="1"/>
</dbReference>
<dbReference type="InterPro" id="IPR036291">
    <property type="entry name" value="NAD(P)-bd_dom_sf"/>
</dbReference>
<evidence type="ECO:0000259" key="1">
    <source>
        <dbReference type="SMART" id="SM00829"/>
    </source>
</evidence>
<dbReference type="SUPFAM" id="SSF51735">
    <property type="entry name" value="NAD(P)-binding Rossmann-fold domains"/>
    <property type="match status" value="1"/>
</dbReference>
<dbReference type="InterPro" id="IPR052585">
    <property type="entry name" value="Lipid_raft_assoc_Zn_ADH"/>
</dbReference>
<dbReference type="AlphaFoldDB" id="A0A9W9WBN6"/>
<evidence type="ECO:0000313" key="3">
    <source>
        <dbReference type="Proteomes" id="UP001147747"/>
    </source>
</evidence>
<dbReference type="GO" id="GO:0016491">
    <property type="term" value="F:oxidoreductase activity"/>
    <property type="evidence" value="ECO:0007669"/>
    <property type="project" value="InterPro"/>
</dbReference>
<reference evidence="2" key="1">
    <citation type="submission" date="2022-12" db="EMBL/GenBank/DDBJ databases">
        <authorList>
            <person name="Petersen C."/>
        </authorList>
    </citation>
    <scope>NUCLEOTIDE SEQUENCE</scope>
    <source>
        <strain evidence="2">IBT 29677</strain>
    </source>
</reference>
<dbReference type="Pfam" id="PF13602">
    <property type="entry name" value="ADH_zinc_N_2"/>
    <property type="match status" value="1"/>
</dbReference>
<comment type="caution">
    <text evidence="2">The sequence shown here is derived from an EMBL/GenBank/DDBJ whole genome shotgun (WGS) entry which is preliminary data.</text>
</comment>
<dbReference type="RefSeq" id="XP_056494143.1">
    <property type="nucleotide sequence ID" value="XM_056625561.1"/>
</dbReference>
<accession>A0A9W9WBN6</accession>
<reference evidence="2" key="2">
    <citation type="journal article" date="2023" name="IMA Fungus">
        <title>Comparative genomic study of the Penicillium genus elucidates a diverse pangenome and 15 lateral gene transfer events.</title>
        <authorList>
            <person name="Petersen C."/>
            <person name="Sorensen T."/>
            <person name="Nielsen M.R."/>
            <person name="Sondergaard T.E."/>
            <person name="Sorensen J.L."/>
            <person name="Fitzpatrick D.A."/>
            <person name="Frisvad J.C."/>
            <person name="Nielsen K.L."/>
        </authorList>
    </citation>
    <scope>NUCLEOTIDE SEQUENCE</scope>
    <source>
        <strain evidence="2">IBT 29677</strain>
    </source>
</reference>
<dbReference type="Pfam" id="PF08240">
    <property type="entry name" value="ADH_N"/>
    <property type="match status" value="1"/>
</dbReference>
<dbReference type="SUPFAM" id="SSF50129">
    <property type="entry name" value="GroES-like"/>
    <property type="match status" value="1"/>
</dbReference>
<gene>
    <name evidence="2" type="ORF">N7509_000924</name>
</gene>
<dbReference type="Proteomes" id="UP001147747">
    <property type="component" value="Unassembled WGS sequence"/>
</dbReference>
<dbReference type="GeneID" id="81364541"/>
<feature type="domain" description="Enoyl reductase (ER)" evidence="1">
    <location>
        <begin position="30"/>
        <end position="354"/>
    </location>
</feature>
<dbReference type="PANTHER" id="PTHR43482">
    <property type="entry name" value="PROTEIN AST1-RELATED"/>
    <property type="match status" value="1"/>
</dbReference>
<name>A0A9W9WBN6_9EURO</name>
<dbReference type="PANTHER" id="PTHR43482:SF1">
    <property type="entry name" value="PROTEIN AST1-RELATED"/>
    <property type="match status" value="1"/>
</dbReference>
<dbReference type="OrthoDB" id="3509362at2759"/>